<keyword evidence="2" id="KW-1185">Reference proteome</keyword>
<organism evidence="1 2">
    <name type="scientific">Belliella alkalica</name>
    <dbReference type="NCBI Taxonomy" id="1730871"/>
    <lineage>
        <taxon>Bacteria</taxon>
        <taxon>Pseudomonadati</taxon>
        <taxon>Bacteroidota</taxon>
        <taxon>Cytophagia</taxon>
        <taxon>Cytophagales</taxon>
        <taxon>Cyclobacteriaceae</taxon>
        <taxon>Belliella</taxon>
    </lineage>
</organism>
<dbReference type="Proteomes" id="UP001165430">
    <property type="component" value="Unassembled WGS sequence"/>
</dbReference>
<comment type="caution">
    <text evidence="1">The sequence shown here is derived from an EMBL/GenBank/DDBJ whole genome shotgun (WGS) entry which is preliminary data.</text>
</comment>
<sequence>MTKYLYIFILVFLASCGQPNSNSDKNDVVISDSIPKTEENNSVKNFKLTDKIEKFLWREDKYDEELKDTFNTIVINEELCKTLTEPEIAVLGYVGTYIGSECKWDGEYKDDRSNLKCKILTALNLGYQCSDRHLGFLRKWFKNDKKVLEEFDYNCPTTPYTASSQNTFDEITLIVKGNNISVWFSASGINMPMGESWNWTETDHFKLDNDYIRLIKKDKSKVKREHFDTGE</sequence>
<dbReference type="RefSeq" id="WP_241410931.1">
    <property type="nucleotide sequence ID" value="NZ_JAKZGO010000005.1"/>
</dbReference>
<dbReference type="PROSITE" id="PS51257">
    <property type="entry name" value="PROKAR_LIPOPROTEIN"/>
    <property type="match status" value="1"/>
</dbReference>
<protein>
    <recommendedName>
        <fullName evidence="3">Lipoprotein</fullName>
    </recommendedName>
</protein>
<accession>A0ABS9VA49</accession>
<evidence type="ECO:0000313" key="2">
    <source>
        <dbReference type="Proteomes" id="UP001165430"/>
    </source>
</evidence>
<gene>
    <name evidence="1" type="ORF">MM213_07375</name>
</gene>
<proteinExistence type="predicted"/>
<evidence type="ECO:0008006" key="3">
    <source>
        <dbReference type="Google" id="ProtNLM"/>
    </source>
</evidence>
<dbReference type="EMBL" id="JAKZGO010000005">
    <property type="protein sequence ID" value="MCH7413297.1"/>
    <property type="molecule type" value="Genomic_DNA"/>
</dbReference>
<evidence type="ECO:0000313" key="1">
    <source>
        <dbReference type="EMBL" id="MCH7413297.1"/>
    </source>
</evidence>
<name>A0ABS9VA49_9BACT</name>
<reference evidence="1" key="1">
    <citation type="submission" date="2022-03" db="EMBL/GenBank/DDBJ databases">
        <title>De novo assembled genomes of Belliella spp. (Cyclobacteriaceae) strains.</title>
        <authorList>
            <person name="Szabo A."/>
            <person name="Korponai K."/>
            <person name="Felfoldi T."/>
        </authorList>
    </citation>
    <scope>NUCLEOTIDE SEQUENCE</scope>
    <source>
        <strain evidence="1">DSM 111903</strain>
    </source>
</reference>